<organism evidence="2 3">
    <name type="scientific">Ascobolus immersus RN42</name>
    <dbReference type="NCBI Taxonomy" id="1160509"/>
    <lineage>
        <taxon>Eukaryota</taxon>
        <taxon>Fungi</taxon>
        <taxon>Dikarya</taxon>
        <taxon>Ascomycota</taxon>
        <taxon>Pezizomycotina</taxon>
        <taxon>Pezizomycetes</taxon>
        <taxon>Pezizales</taxon>
        <taxon>Ascobolaceae</taxon>
        <taxon>Ascobolus</taxon>
    </lineage>
</organism>
<feature type="signal peptide" evidence="1">
    <location>
        <begin position="1"/>
        <end position="24"/>
    </location>
</feature>
<accession>A0A3N4HTE1</accession>
<evidence type="ECO:0000313" key="2">
    <source>
        <dbReference type="EMBL" id="RPA75788.1"/>
    </source>
</evidence>
<sequence length="63" mass="6861">MKISAPSILSFLSIILLSITVSTAAPIAAHSIAKREYHGIWSKFLRDPSYSRISMMQGCGFGC</sequence>
<feature type="chain" id="PRO_5018217000" evidence="1">
    <location>
        <begin position="25"/>
        <end position="63"/>
    </location>
</feature>
<dbReference type="EMBL" id="ML119757">
    <property type="protein sequence ID" value="RPA75788.1"/>
    <property type="molecule type" value="Genomic_DNA"/>
</dbReference>
<dbReference type="Proteomes" id="UP000275078">
    <property type="component" value="Unassembled WGS sequence"/>
</dbReference>
<protein>
    <submittedName>
        <fullName evidence="2">Uncharacterized protein</fullName>
    </submittedName>
</protein>
<name>A0A3N4HTE1_ASCIM</name>
<evidence type="ECO:0000256" key="1">
    <source>
        <dbReference type="SAM" id="SignalP"/>
    </source>
</evidence>
<reference evidence="2 3" key="1">
    <citation type="journal article" date="2018" name="Nat. Ecol. Evol.">
        <title>Pezizomycetes genomes reveal the molecular basis of ectomycorrhizal truffle lifestyle.</title>
        <authorList>
            <person name="Murat C."/>
            <person name="Payen T."/>
            <person name="Noel B."/>
            <person name="Kuo A."/>
            <person name="Morin E."/>
            <person name="Chen J."/>
            <person name="Kohler A."/>
            <person name="Krizsan K."/>
            <person name="Balestrini R."/>
            <person name="Da Silva C."/>
            <person name="Montanini B."/>
            <person name="Hainaut M."/>
            <person name="Levati E."/>
            <person name="Barry K.W."/>
            <person name="Belfiori B."/>
            <person name="Cichocki N."/>
            <person name="Clum A."/>
            <person name="Dockter R.B."/>
            <person name="Fauchery L."/>
            <person name="Guy J."/>
            <person name="Iotti M."/>
            <person name="Le Tacon F."/>
            <person name="Lindquist E.A."/>
            <person name="Lipzen A."/>
            <person name="Malagnac F."/>
            <person name="Mello A."/>
            <person name="Molinier V."/>
            <person name="Miyauchi S."/>
            <person name="Poulain J."/>
            <person name="Riccioni C."/>
            <person name="Rubini A."/>
            <person name="Sitrit Y."/>
            <person name="Splivallo R."/>
            <person name="Traeger S."/>
            <person name="Wang M."/>
            <person name="Zifcakova L."/>
            <person name="Wipf D."/>
            <person name="Zambonelli A."/>
            <person name="Paolocci F."/>
            <person name="Nowrousian M."/>
            <person name="Ottonello S."/>
            <person name="Baldrian P."/>
            <person name="Spatafora J.W."/>
            <person name="Henrissat B."/>
            <person name="Nagy L.G."/>
            <person name="Aury J.M."/>
            <person name="Wincker P."/>
            <person name="Grigoriev I.V."/>
            <person name="Bonfante P."/>
            <person name="Martin F.M."/>
        </authorList>
    </citation>
    <scope>NUCLEOTIDE SEQUENCE [LARGE SCALE GENOMIC DNA]</scope>
    <source>
        <strain evidence="2 3">RN42</strain>
    </source>
</reference>
<gene>
    <name evidence="2" type="ORF">BJ508DRAFT_417960</name>
</gene>
<proteinExistence type="predicted"/>
<keyword evidence="1" id="KW-0732">Signal</keyword>
<dbReference type="AlphaFoldDB" id="A0A3N4HTE1"/>
<evidence type="ECO:0000313" key="3">
    <source>
        <dbReference type="Proteomes" id="UP000275078"/>
    </source>
</evidence>
<keyword evidence="3" id="KW-1185">Reference proteome</keyword>